<dbReference type="InterPro" id="IPR039421">
    <property type="entry name" value="Type_1_exporter"/>
</dbReference>
<feature type="transmembrane region" description="Helical" evidence="7">
    <location>
        <begin position="150"/>
        <end position="168"/>
    </location>
</feature>
<dbReference type="EMBL" id="QUOV01000001">
    <property type="protein sequence ID" value="REL36003.1"/>
    <property type="molecule type" value="Genomic_DNA"/>
</dbReference>
<feature type="transmembrane region" description="Helical" evidence="7">
    <location>
        <begin position="21"/>
        <end position="42"/>
    </location>
</feature>
<dbReference type="GO" id="GO:0015421">
    <property type="term" value="F:ABC-type oligopeptide transporter activity"/>
    <property type="evidence" value="ECO:0007669"/>
    <property type="project" value="TreeGrafter"/>
</dbReference>
<evidence type="ECO:0000259" key="8">
    <source>
        <dbReference type="PROSITE" id="PS50893"/>
    </source>
</evidence>
<dbReference type="NCBIfam" id="TIGR01842">
    <property type="entry name" value="type_I_sec_PrtD"/>
    <property type="match status" value="1"/>
</dbReference>
<sequence length="561" mass="60897">MTDSNTDELPFYRALSQLKRSLVPVILFSCVINILMLVSPLYMLQVYDRVLISASQPTLLFLTLFAIAALMVLIALDSVRSLVLSRVGCRFENDVASYTFKNILEQGGHSQPLRDIETVRSFISSPALAAIMDAPWTPLYLGLIYVLHPWLGHLALAGAIVLFTLALIGESLTRKVQSESTSASGEAYRFTDICARQQSAIYAMGMADNLKAKWREPRMQSLATSAVATQRSGYISSLSKGIRFSLQVGILGMGAFLVIQQESSPGVMIAASIIMGRGLAPIEACISGWRLVIQARDAKARLIAFQQHFAEPVEPLPLPAPVGNLAVKNIIYQFDGSESPLLKDISFHISAGTVLGITGPNAAGKTTLGKLLLGLVKPIHGEIRLDNATYDQWDREQLGPYIGYLPQEVELFPGSIAENIARFNDASPEQIMEAGQLAGVHDMILHLDQGYNCAAGDFGEVLSGGQRQRVALARAVFGQPKLVLLDEPTSSLDAEAERSVMKAIVALKQQGATVIVIGHRPALMNVTDQLLVLRDGRIAAFGETQEIMSQLIRPVVETKSS</sequence>
<dbReference type="InterPro" id="IPR036640">
    <property type="entry name" value="ABC1_TM_sf"/>
</dbReference>
<comment type="caution">
    <text evidence="10">The sequence shown here is derived from an EMBL/GenBank/DDBJ whole genome shotgun (WGS) entry which is preliminary data.</text>
</comment>
<dbReference type="SUPFAM" id="SSF90123">
    <property type="entry name" value="ABC transporter transmembrane region"/>
    <property type="match status" value="1"/>
</dbReference>
<keyword evidence="2 7" id="KW-0812">Transmembrane</keyword>
<feature type="domain" description="ABC transporter" evidence="8">
    <location>
        <begin position="325"/>
        <end position="560"/>
    </location>
</feature>
<evidence type="ECO:0000256" key="4">
    <source>
        <dbReference type="ARBA" id="ARBA00022840"/>
    </source>
</evidence>
<dbReference type="SUPFAM" id="SSF52540">
    <property type="entry name" value="P-loop containing nucleoside triphosphate hydrolases"/>
    <property type="match status" value="1"/>
</dbReference>
<dbReference type="PANTHER" id="PTHR43394:SF1">
    <property type="entry name" value="ATP-BINDING CASSETTE SUB-FAMILY B MEMBER 10, MITOCHONDRIAL"/>
    <property type="match status" value="1"/>
</dbReference>
<dbReference type="OrthoDB" id="9806127at2"/>
<dbReference type="InterPro" id="IPR011527">
    <property type="entry name" value="ABC1_TM_dom"/>
</dbReference>
<dbReference type="InterPro" id="IPR010128">
    <property type="entry name" value="ATPase_T1SS_PrtD-like"/>
</dbReference>
<evidence type="ECO:0000256" key="1">
    <source>
        <dbReference type="ARBA" id="ARBA00004651"/>
    </source>
</evidence>
<dbReference type="Gene3D" id="3.40.50.300">
    <property type="entry name" value="P-loop containing nucleotide triphosphate hydrolases"/>
    <property type="match status" value="1"/>
</dbReference>
<accession>A0A3E0UHB7</accession>
<dbReference type="Gene3D" id="1.20.1560.10">
    <property type="entry name" value="ABC transporter type 1, transmembrane domain"/>
    <property type="match status" value="1"/>
</dbReference>
<keyword evidence="5 7" id="KW-1133">Transmembrane helix</keyword>
<dbReference type="PROSITE" id="PS50929">
    <property type="entry name" value="ABC_TM1F"/>
    <property type="match status" value="1"/>
</dbReference>
<dbReference type="InterPro" id="IPR003593">
    <property type="entry name" value="AAA+_ATPase"/>
</dbReference>
<dbReference type="InterPro" id="IPR003439">
    <property type="entry name" value="ABC_transporter-like_ATP-bd"/>
</dbReference>
<dbReference type="GO" id="GO:0016887">
    <property type="term" value="F:ATP hydrolysis activity"/>
    <property type="evidence" value="ECO:0007669"/>
    <property type="project" value="InterPro"/>
</dbReference>
<keyword evidence="3" id="KW-0547">Nucleotide-binding</keyword>
<dbReference type="RefSeq" id="WP_116000670.1">
    <property type="nucleotide sequence ID" value="NZ_QUOV01000001.1"/>
</dbReference>
<gene>
    <name evidence="10" type="ORF">DXX92_12095</name>
</gene>
<feature type="transmembrane region" description="Helical" evidence="7">
    <location>
        <begin position="54"/>
        <end position="76"/>
    </location>
</feature>
<proteinExistence type="predicted"/>
<dbReference type="PANTHER" id="PTHR43394">
    <property type="entry name" value="ATP-DEPENDENT PERMEASE MDL1, MITOCHONDRIAL"/>
    <property type="match status" value="1"/>
</dbReference>
<evidence type="ECO:0000256" key="6">
    <source>
        <dbReference type="ARBA" id="ARBA00023136"/>
    </source>
</evidence>
<dbReference type="InterPro" id="IPR017871">
    <property type="entry name" value="ABC_transporter-like_CS"/>
</dbReference>
<dbReference type="SMART" id="SM00382">
    <property type="entry name" value="AAA"/>
    <property type="match status" value="1"/>
</dbReference>
<evidence type="ECO:0000259" key="9">
    <source>
        <dbReference type="PROSITE" id="PS50929"/>
    </source>
</evidence>
<dbReference type="GO" id="GO:0030256">
    <property type="term" value="C:type I protein secretion system complex"/>
    <property type="evidence" value="ECO:0007669"/>
    <property type="project" value="InterPro"/>
</dbReference>
<dbReference type="InterPro" id="IPR027417">
    <property type="entry name" value="P-loop_NTPase"/>
</dbReference>
<reference evidence="10 11" key="1">
    <citation type="submission" date="2018-08" db="EMBL/GenBank/DDBJ databases">
        <title>Thalassotalea euphylliae genome.</title>
        <authorList>
            <person name="Summers S."/>
            <person name="Rice S.A."/>
            <person name="Freckelton M.L."/>
            <person name="Nedved B.T."/>
            <person name="Hadfield M.G."/>
        </authorList>
    </citation>
    <scope>NUCLEOTIDE SEQUENCE [LARGE SCALE GENOMIC DNA]</scope>
    <source>
        <strain evidence="10 11">H2</strain>
    </source>
</reference>
<evidence type="ECO:0000313" key="11">
    <source>
        <dbReference type="Proteomes" id="UP000256999"/>
    </source>
</evidence>
<organism evidence="10 11">
    <name type="scientific">Thalassotalea euphylliae</name>
    <dbReference type="NCBI Taxonomy" id="1655234"/>
    <lineage>
        <taxon>Bacteria</taxon>
        <taxon>Pseudomonadati</taxon>
        <taxon>Pseudomonadota</taxon>
        <taxon>Gammaproteobacteria</taxon>
        <taxon>Alteromonadales</taxon>
        <taxon>Colwelliaceae</taxon>
        <taxon>Thalassotalea</taxon>
    </lineage>
</organism>
<dbReference type="GO" id="GO:0030253">
    <property type="term" value="P:protein secretion by the type I secretion system"/>
    <property type="evidence" value="ECO:0007669"/>
    <property type="project" value="InterPro"/>
</dbReference>
<keyword evidence="4" id="KW-0067">ATP-binding</keyword>
<name>A0A3E0UHB7_9GAMM</name>
<evidence type="ECO:0000256" key="7">
    <source>
        <dbReference type="SAM" id="Phobius"/>
    </source>
</evidence>
<protein>
    <submittedName>
        <fullName evidence="10">Type I secretion system permease/ATPase</fullName>
    </submittedName>
</protein>
<dbReference type="Proteomes" id="UP000256999">
    <property type="component" value="Unassembled WGS sequence"/>
</dbReference>
<dbReference type="GO" id="GO:0005524">
    <property type="term" value="F:ATP binding"/>
    <property type="evidence" value="ECO:0007669"/>
    <property type="project" value="UniProtKB-KW"/>
</dbReference>
<dbReference type="Pfam" id="PF00005">
    <property type="entry name" value="ABC_tran"/>
    <property type="match status" value="1"/>
</dbReference>
<evidence type="ECO:0000256" key="3">
    <source>
        <dbReference type="ARBA" id="ARBA00022741"/>
    </source>
</evidence>
<evidence type="ECO:0000313" key="10">
    <source>
        <dbReference type="EMBL" id="REL36003.1"/>
    </source>
</evidence>
<dbReference type="AlphaFoldDB" id="A0A3E0UHB7"/>
<keyword evidence="6 7" id="KW-0472">Membrane</keyword>
<comment type="subcellular location">
    <subcellularLocation>
        <location evidence="1">Cell membrane</location>
        <topology evidence="1">Multi-pass membrane protein</topology>
    </subcellularLocation>
</comment>
<dbReference type="PROSITE" id="PS50893">
    <property type="entry name" value="ABC_TRANSPORTER_2"/>
    <property type="match status" value="1"/>
</dbReference>
<feature type="domain" description="ABC transmembrane type-1" evidence="9">
    <location>
        <begin position="25"/>
        <end position="294"/>
    </location>
</feature>
<dbReference type="Pfam" id="PF00664">
    <property type="entry name" value="ABC_membrane"/>
    <property type="match status" value="1"/>
</dbReference>
<evidence type="ECO:0000256" key="5">
    <source>
        <dbReference type="ARBA" id="ARBA00022989"/>
    </source>
</evidence>
<evidence type="ECO:0000256" key="2">
    <source>
        <dbReference type="ARBA" id="ARBA00022692"/>
    </source>
</evidence>
<dbReference type="PROSITE" id="PS00211">
    <property type="entry name" value="ABC_TRANSPORTER_1"/>
    <property type="match status" value="1"/>
</dbReference>
<dbReference type="GO" id="GO:0005886">
    <property type="term" value="C:plasma membrane"/>
    <property type="evidence" value="ECO:0007669"/>
    <property type="project" value="UniProtKB-SubCell"/>
</dbReference>